<feature type="compositionally biased region" description="Low complexity" evidence="1">
    <location>
        <begin position="522"/>
        <end position="538"/>
    </location>
</feature>
<feature type="region of interest" description="Disordered" evidence="1">
    <location>
        <begin position="502"/>
        <end position="594"/>
    </location>
</feature>
<dbReference type="InterPro" id="IPR002156">
    <property type="entry name" value="RNaseH_domain"/>
</dbReference>
<dbReference type="GO" id="GO:0003676">
    <property type="term" value="F:nucleic acid binding"/>
    <property type="evidence" value="ECO:0007669"/>
    <property type="project" value="InterPro"/>
</dbReference>
<comment type="caution">
    <text evidence="3">The sequence shown here is derived from an EMBL/GenBank/DDBJ whole genome shotgun (WGS) entry which is preliminary data.</text>
</comment>
<evidence type="ECO:0000256" key="1">
    <source>
        <dbReference type="SAM" id="MobiDB-lite"/>
    </source>
</evidence>
<feature type="region of interest" description="Disordered" evidence="1">
    <location>
        <begin position="196"/>
        <end position="327"/>
    </location>
</feature>
<evidence type="ECO:0000259" key="2">
    <source>
        <dbReference type="SMART" id="SM01054"/>
    </source>
</evidence>
<name>A0AA39S3B7_ACESA</name>
<gene>
    <name evidence="3" type="ORF">LWI29_007027</name>
</gene>
<protein>
    <recommendedName>
        <fullName evidence="2">Calmodulin-binding domain-containing protein</fullName>
    </recommendedName>
</protein>
<feature type="domain" description="Calmodulin-binding" evidence="2">
    <location>
        <begin position="598"/>
        <end position="711"/>
    </location>
</feature>
<reference evidence="3" key="2">
    <citation type="submission" date="2023-06" db="EMBL/GenBank/DDBJ databases">
        <authorList>
            <person name="Swenson N.G."/>
            <person name="Wegrzyn J.L."/>
            <person name="Mcevoy S.L."/>
        </authorList>
    </citation>
    <scope>NUCLEOTIDE SEQUENCE</scope>
    <source>
        <strain evidence="3">NS2018</strain>
        <tissue evidence="3">Leaf</tissue>
    </source>
</reference>
<feature type="region of interest" description="Disordered" evidence="1">
    <location>
        <begin position="389"/>
        <end position="480"/>
    </location>
</feature>
<proteinExistence type="predicted"/>
<dbReference type="InterPro" id="IPR012417">
    <property type="entry name" value="CaM-bd_dom_pln"/>
</dbReference>
<reference evidence="3" key="1">
    <citation type="journal article" date="2022" name="Plant J.">
        <title>Strategies of tolerance reflected in two North American maple genomes.</title>
        <authorList>
            <person name="McEvoy S.L."/>
            <person name="Sezen U.U."/>
            <person name="Trouern-Trend A."/>
            <person name="McMahon S.M."/>
            <person name="Schaberg P.G."/>
            <person name="Yang J."/>
            <person name="Wegrzyn J.L."/>
            <person name="Swenson N.G."/>
        </authorList>
    </citation>
    <scope>NUCLEOTIDE SEQUENCE</scope>
    <source>
        <strain evidence="3">NS2018</strain>
    </source>
</reference>
<feature type="compositionally biased region" description="Polar residues" evidence="1">
    <location>
        <begin position="348"/>
        <end position="366"/>
    </location>
</feature>
<sequence length="723" mass="79890">MVMWGVWYNRNFRVHGKKVRQNADFLDWVLASLEEFQTTHQPLRSGTIVRKVDSQMGWSPPPHGSVKLNTDVSVRQGLDFIGLGDVIRNENWKVLVASSKPFGGSFSAEIGEFLALREGLLLAKQYALQQLQQQQKLMAEESTDLPVPNGGSSRRNALVKAGPSNSGEQVIPHYLRGSTGSCHDFCKYGRKHASEAKARRPILKRVAKPQPGEQSPTTSMILPERKKTLDDKPKPFPIATTSLSDIPEIIKREVPTKSPDVPNMNPSQDDQNPVRNEDFYGEKKKKTTAAKLRPSPNSKARVSESPSFEKQEASMSSGVVEVSSKRTSFKTIETNASVKRASALKPNSLVQQPKSTPKLSAGLSTGRNSEIKIGKITGAPKVTIKKVLASPRASLSPKSSNSRVTKTPLPPGPSISKVSRLSLSTGPSFSRVSRASLSPKPSLGRVASNIGRKHKSLKVVPPMKIQGKVKKSEPDQPKIELKQVNKDLLLEKTLYVIKMETEKKSLESDQNERSALESSLAPSYSLPESLPISPSSSLQNEDDQEKLEYTETEAEDDSLSESEYDATMSEEEEEDLRDECQGRPRKDGVFHSEDKDSEVVKLSFRRGKVVDIQSENNGPRRLKFRRGRVLGENLGLKADGRRIFKKRGIDDEKNDGKTGSEKVVLRHQDVQGKKDSQILFNNVIEQTASKLVETRKSKVKALVGAFETVISLQESKPSANSAT</sequence>
<feature type="compositionally biased region" description="Polar residues" evidence="1">
    <location>
        <begin position="295"/>
        <end position="306"/>
    </location>
</feature>
<evidence type="ECO:0000313" key="4">
    <source>
        <dbReference type="Proteomes" id="UP001168877"/>
    </source>
</evidence>
<dbReference type="Pfam" id="PF07839">
    <property type="entry name" value="CaM_binding"/>
    <property type="match status" value="1"/>
</dbReference>
<feature type="compositionally biased region" description="Polar residues" evidence="1">
    <location>
        <begin position="416"/>
        <end position="436"/>
    </location>
</feature>
<dbReference type="EMBL" id="JAUESC010000383">
    <property type="protein sequence ID" value="KAK0584060.1"/>
    <property type="molecule type" value="Genomic_DNA"/>
</dbReference>
<dbReference type="GO" id="GO:0004523">
    <property type="term" value="F:RNA-DNA hybrid ribonuclease activity"/>
    <property type="evidence" value="ECO:0007669"/>
    <property type="project" value="InterPro"/>
</dbReference>
<feature type="compositionally biased region" description="Basic and acidic residues" evidence="1">
    <location>
        <begin position="502"/>
        <end position="515"/>
    </location>
</feature>
<dbReference type="Pfam" id="PF13456">
    <property type="entry name" value="RVT_3"/>
    <property type="match status" value="1"/>
</dbReference>
<dbReference type="PANTHER" id="PTHR33349:SF1">
    <property type="entry name" value="EMB|CAB62594.1"/>
    <property type="match status" value="1"/>
</dbReference>
<dbReference type="Proteomes" id="UP001168877">
    <property type="component" value="Unassembled WGS sequence"/>
</dbReference>
<feature type="compositionally biased region" description="Basic and acidic residues" evidence="1">
    <location>
        <begin position="578"/>
        <end position="594"/>
    </location>
</feature>
<keyword evidence="4" id="KW-1185">Reference proteome</keyword>
<feature type="compositionally biased region" description="Polar residues" evidence="1">
    <location>
        <begin position="396"/>
        <end position="405"/>
    </location>
</feature>
<evidence type="ECO:0000313" key="3">
    <source>
        <dbReference type="EMBL" id="KAK0584060.1"/>
    </source>
</evidence>
<feature type="compositionally biased region" description="Acidic residues" evidence="1">
    <location>
        <begin position="540"/>
        <end position="577"/>
    </location>
</feature>
<dbReference type="SMART" id="SM01054">
    <property type="entry name" value="CaM_binding"/>
    <property type="match status" value="1"/>
</dbReference>
<feature type="region of interest" description="Disordered" evidence="1">
    <location>
        <begin position="343"/>
        <end position="366"/>
    </location>
</feature>
<feature type="compositionally biased region" description="Basic and acidic residues" evidence="1">
    <location>
        <begin position="470"/>
        <end position="480"/>
    </location>
</feature>
<dbReference type="AlphaFoldDB" id="A0AA39S3B7"/>
<dbReference type="PANTHER" id="PTHR33349">
    <property type="entry name" value="EMB|CAB62594.1"/>
    <property type="match status" value="1"/>
</dbReference>
<organism evidence="3 4">
    <name type="scientific">Acer saccharum</name>
    <name type="common">Sugar maple</name>
    <dbReference type="NCBI Taxonomy" id="4024"/>
    <lineage>
        <taxon>Eukaryota</taxon>
        <taxon>Viridiplantae</taxon>
        <taxon>Streptophyta</taxon>
        <taxon>Embryophyta</taxon>
        <taxon>Tracheophyta</taxon>
        <taxon>Spermatophyta</taxon>
        <taxon>Magnoliopsida</taxon>
        <taxon>eudicotyledons</taxon>
        <taxon>Gunneridae</taxon>
        <taxon>Pentapetalae</taxon>
        <taxon>rosids</taxon>
        <taxon>malvids</taxon>
        <taxon>Sapindales</taxon>
        <taxon>Sapindaceae</taxon>
        <taxon>Hippocastanoideae</taxon>
        <taxon>Acereae</taxon>
        <taxon>Acer</taxon>
    </lineage>
</organism>
<feature type="compositionally biased region" description="Polar residues" evidence="1">
    <location>
        <begin position="264"/>
        <end position="274"/>
    </location>
</feature>
<feature type="compositionally biased region" description="Basic and acidic residues" evidence="1">
    <location>
        <begin position="223"/>
        <end position="234"/>
    </location>
</feature>
<accession>A0AA39S3B7</accession>
<dbReference type="GO" id="GO:0005516">
    <property type="term" value="F:calmodulin binding"/>
    <property type="evidence" value="ECO:0007669"/>
    <property type="project" value="InterPro"/>
</dbReference>